<dbReference type="Pfam" id="PF13181">
    <property type="entry name" value="TPR_8"/>
    <property type="match status" value="1"/>
</dbReference>
<evidence type="ECO:0000313" key="6">
    <source>
        <dbReference type="Proteomes" id="UP000218113"/>
    </source>
</evidence>
<evidence type="ECO:0000256" key="4">
    <source>
        <dbReference type="SAM" id="Coils"/>
    </source>
</evidence>
<evidence type="ECO:0000313" key="5">
    <source>
        <dbReference type="EMBL" id="PCI23388.1"/>
    </source>
</evidence>
<feature type="repeat" description="TPR" evidence="3">
    <location>
        <begin position="413"/>
        <end position="446"/>
    </location>
</feature>
<accession>A0A2A4SQ67</accession>
<evidence type="ECO:0008006" key="7">
    <source>
        <dbReference type="Google" id="ProtNLM"/>
    </source>
</evidence>
<dbReference type="Gene3D" id="1.25.40.10">
    <property type="entry name" value="Tetratricopeptide repeat domain"/>
    <property type="match status" value="3"/>
</dbReference>
<evidence type="ECO:0000256" key="3">
    <source>
        <dbReference type="PROSITE-ProRule" id="PRU00339"/>
    </source>
</evidence>
<reference evidence="6" key="1">
    <citation type="submission" date="2017-08" db="EMBL/GenBank/DDBJ databases">
        <title>A dynamic microbial community with high functional redundancy inhabits the cold, oxic subseafloor aquifer.</title>
        <authorList>
            <person name="Tully B.J."/>
            <person name="Wheat C.G."/>
            <person name="Glazer B.T."/>
            <person name="Huber J.A."/>
        </authorList>
    </citation>
    <scope>NUCLEOTIDE SEQUENCE [LARGE SCALE GENOMIC DNA]</scope>
</reference>
<evidence type="ECO:0000256" key="1">
    <source>
        <dbReference type="ARBA" id="ARBA00022737"/>
    </source>
</evidence>
<dbReference type="EMBL" id="NVSR01000146">
    <property type="protein sequence ID" value="PCI23388.1"/>
    <property type="molecule type" value="Genomic_DNA"/>
</dbReference>
<dbReference type="SMART" id="SM00028">
    <property type="entry name" value="TPR"/>
    <property type="match status" value="4"/>
</dbReference>
<dbReference type="InterPro" id="IPR051685">
    <property type="entry name" value="Ycf3/AcsC/BcsC/TPR_MFPF"/>
</dbReference>
<organism evidence="5 6">
    <name type="scientific">SAR324 cluster bacterium</name>
    <dbReference type="NCBI Taxonomy" id="2024889"/>
    <lineage>
        <taxon>Bacteria</taxon>
        <taxon>Deltaproteobacteria</taxon>
        <taxon>SAR324 cluster</taxon>
    </lineage>
</organism>
<keyword evidence="2 3" id="KW-0802">TPR repeat</keyword>
<protein>
    <recommendedName>
        <fullName evidence="7">Tetratricopeptide repeat protein</fullName>
    </recommendedName>
</protein>
<dbReference type="InterPro" id="IPR019734">
    <property type="entry name" value="TPR_rpt"/>
</dbReference>
<feature type="coiled-coil region" evidence="4">
    <location>
        <begin position="197"/>
        <end position="224"/>
    </location>
</feature>
<gene>
    <name evidence="5" type="ORF">COB67_12845</name>
</gene>
<dbReference type="SUPFAM" id="SSF48452">
    <property type="entry name" value="TPR-like"/>
    <property type="match status" value="3"/>
</dbReference>
<keyword evidence="1" id="KW-0677">Repeat</keyword>
<dbReference type="PROSITE" id="PS50293">
    <property type="entry name" value="TPR_REGION"/>
    <property type="match status" value="1"/>
</dbReference>
<dbReference type="PANTHER" id="PTHR44943:SF8">
    <property type="entry name" value="TPR REPEAT-CONTAINING PROTEIN MJ0263"/>
    <property type="match status" value="1"/>
</dbReference>
<dbReference type="InterPro" id="IPR011990">
    <property type="entry name" value="TPR-like_helical_dom_sf"/>
</dbReference>
<comment type="caution">
    <text evidence="5">The sequence shown here is derived from an EMBL/GenBank/DDBJ whole genome shotgun (WGS) entry which is preliminary data.</text>
</comment>
<dbReference type="PROSITE" id="PS50005">
    <property type="entry name" value="TPR"/>
    <property type="match status" value="1"/>
</dbReference>
<keyword evidence="4" id="KW-0175">Coiled coil</keyword>
<evidence type="ECO:0000256" key="2">
    <source>
        <dbReference type="ARBA" id="ARBA00022803"/>
    </source>
</evidence>
<dbReference type="PANTHER" id="PTHR44943">
    <property type="entry name" value="CELLULOSE SYNTHASE OPERON PROTEIN C"/>
    <property type="match status" value="1"/>
</dbReference>
<name>A0A2A4SQ67_9DELT</name>
<dbReference type="AlphaFoldDB" id="A0A2A4SQ67"/>
<dbReference type="Proteomes" id="UP000218113">
    <property type="component" value="Unassembled WGS sequence"/>
</dbReference>
<sequence>MIRQRKKNKPIIDKILQQIELPRIIKIQQEKKLLAAVEQAIERGERFVRSNLFFHANIEFRFAAEQLPELLVEELEPVFNDYVQKEDHERALIIGLVLLKIQKEDYRLANTIGNCARKSKKYKQANNLYRHALKTNRNFNQAFYNLAASLAKVEKYDLEVQALVEPQVQREHFVLPSFLPHPDILHEVIDELTYAKKAHHVEQIHDLLEELEQAESDENVGETEKIRIRIQQKQKKEISPTYNEICEKFRADARKAQRLFEKKGKSQDQLTGQQQIFNLGIYALSHYDLTLAQNCFEELRIVVPHPPYLEMVAALTLALMGQREEAVADFFRLLEKDRDDRYLNINLGLIYYKSNNRLLAYKYLLIGAGLLQQSEGLFSRAELMRLAMVNFEQGSYKKALSLFTRIVEESENGLAWQNIGEIYLQWQDYHEACNAFKEALRINPDSLLIRKKLNSMHDHFVEKADELIEESKYMVAIESLEQALTILRTPETLKKTSDAYKVVMKKAQSLNLLMEYREAVAKEKAENQESLRQQFIKKGKEYLHKQRLQPAIRCFEQAFDMKIDKDVFMYLAYIYKGLNRKQALQHLIARWQKKTAHQLWRRRRLSEKTLTDHS</sequence>
<proteinExistence type="predicted"/>